<dbReference type="PANTHER" id="PTHR21636:SF2">
    <property type="entry name" value="PROTEIN DOK-7"/>
    <property type="match status" value="1"/>
</dbReference>
<dbReference type="GO" id="GO:0007528">
    <property type="term" value="P:neuromuscular junction development"/>
    <property type="evidence" value="ECO:0007669"/>
    <property type="project" value="TreeGrafter"/>
</dbReference>
<organism evidence="2 3">
    <name type="scientific">Scyliorhinus torazame</name>
    <name type="common">Cloudy catshark</name>
    <name type="synonym">Catulus torazame</name>
    <dbReference type="NCBI Taxonomy" id="75743"/>
    <lineage>
        <taxon>Eukaryota</taxon>
        <taxon>Metazoa</taxon>
        <taxon>Chordata</taxon>
        <taxon>Craniata</taxon>
        <taxon>Vertebrata</taxon>
        <taxon>Chondrichthyes</taxon>
        <taxon>Elasmobranchii</taxon>
        <taxon>Galeomorphii</taxon>
        <taxon>Galeoidea</taxon>
        <taxon>Carcharhiniformes</taxon>
        <taxon>Scyliorhinidae</taxon>
        <taxon>Scyliorhinus</taxon>
    </lineage>
</organism>
<evidence type="ECO:0000313" key="3">
    <source>
        <dbReference type="Proteomes" id="UP000288216"/>
    </source>
</evidence>
<accession>A0A401P714</accession>
<dbReference type="EMBL" id="BFAA01003149">
    <property type="protein sequence ID" value="GCB68931.1"/>
    <property type="molecule type" value="Genomic_DNA"/>
</dbReference>
<gene>
    <name evidence="2" type="ORF">scyTo_0008303</name>
</gene>
<proteinExistence type="predicted"/>
<keyword evidence="3" id="KW-1185">Reference proteome</keyword>
<comment type="caution">
    <text evidence="2">The sequence shown here is derived from an EMBL/GenBank/DDBJ whole genome shotgun (WGS) entry which is preliminary data.</text>
</comment>
<name>A0A401P714_SCYTO</name>
<dbReference type="OMA" id="MYEFMEA"/>
<dbReference type="STRING" id="75743.A0A401P714"/>
<dbReference type="AlphaFoldDB" id="A0A401P714"/>
<evidence type="ECO:0000313" key="2">
    <source>
        <dbReference type="EMBL" id="GCB68931.1"/>
    </source>
</evidence>
<protein>
    <submittedName>
        <fullName evidence="2">Uncharacterized protein</fullName>
    </submittedName>
</protein>
<dbReference type="GO" id="GO:0019901">
    <property type="term" value="F:protein kinase binding"/>
    <property type="evidence" value="ECO:0007669"/>
    <property type="project" value="InterPro"/>
</dbReference>
<dbReference type="Proteomes" id="UP000288216">
    <property type="component" value="Unassembled WGS sequence"/>
</dbReference>
<dbReference type="OrthoDB" id="6537982at2759"/>
<feature type="compositionally biased region" description="Basic and acidic residues" evidence="1">
    <location>
        <begin position="395"/>
        <end position="408"/>
    </location>
</feature>
<feature type="region of interest" description="Disordered" evidence="1">
    <location>
        <begin position="23"/>
        <end position="53"/>
    </location>
</feature>
<feature type="region of interest" description="Disordered" evidence="1">
    <location>
        <begin position="386"/>
        <end position="414"/>
    </location>
</feature>
<sequence>MDDRLNTLLERSVTLCGESGAHSKTFARSQQSGAWPSLGKGHRGGGDSSVPAEGDVYERMTTAQHYKSGRRDAVNSSRSLGPIYDLWRKLSNVRDTYNVINDPRKLLGAVGKARTFPGTGDAATRHPVTHGGSPNTMAQPYALIEAPVPERCVPEGHQAAADCGGYKVKEVEGSKSSSWSPGRQQADAELNRADWQLSLWRRGLKELAANDDNGLEARAFDSRKRDEDKKPNKKEEKLKMVAGQMYEFMEAFPTDKQSELEKGSGYEYMASCGQHKLLLEGEGAPGSSKVHRAQGAYLDIVGLKHKKEKGFPEDERGAFAYPLELISGSDRSRPAEGATYVNIPVSPTSKKQLHYMELDLQESSPAIRGASSSKYAQIDITATETAHKVGTQHAQNREERLQELEQKRKGAAPQ</sequence>
<reference evidence="2 3" key="1">
    <citation type="journal article" date="2018" name="Nat. Ecol. Evol.">
        <title>Shark genomes provide insights into elasmobranch evolution and the origin of vertebrates.</title>
        <authorList>
            <person name="Hara Y"/>
            <person name="Yamaguchi K"/>
            <person name="Onimaru K"/>
            <person name="Kadota M"/>
            <person name="Koyanagi M"/>
            <person name="Keeley SD"/>
            <person name="Tatsumi K"/>
            <person name="Tanaka K"/>
            <person name="Motone F"/>
            <person name="Kageyama Y"/>
            <person name="Nozu R"/>
            <person name="Adachi N"/>
            <person name="Nishimura O"/>
            <person name="Nakagawa R"/>
            <person name="Tanegashima C"/>
            <person name="Kiyatake I"/>
            <person name="Matsumoto R"/>
            <person name="Murakumo K"/>
            <person name="Nishida K"/>
            <person name="Terakita A"/>
            <person name="Kuratani S"/>
            <person name="Sato K"/>
            <person name="Hyodo S Kuraku.S."/>
        </authorList>
    </citation>
    <scope>NUCLEOTIDE SEQUENCE [LARGE SCALE GENOMIC DNA]</scope>
</reference>
<dbReference type="PANTHER" id="PTHR21636">
    <property type="entry name" value="PROTEIN DOK-7"/>
    <property type="match status" value="1"/>
</dbReference>
<dbReference type="InterPro" id="IPR037746">
    <property type="entry name" value="Dok-7"/>
</dbReference>
<evidence type="ECO:0000256" key="1">
    <source>
        <dbReference type="SAM" id="MobiDB-lite"/>
    </source>
</evidence>